<gene>
    <name evidence="1" type="ORF">ILUMI_09694</name>
</gene>
<protein>
    <submittedName>
        <fullName evidence="1">Uncharacterized protein</fullName>
    </submittedName>
</protein>
<evidence type="ECO:0000313" key="1">
    <source>
        <dbReference type="EMBL" id="KAF2896478.1"/>
    </source>
</evidence>
<organism evidence="1 2">
    <name type="scientific">Ignelater luminosus</name>
    <name type="common">Cucubano</name>
    <name type="synonym">Pyrophorus luminosus</name>
    <dbReference type="NCBI Taxonomy" id="2038154"/>
    <lineage>
        <taxon>Eukaryota</taxon>
        <taxon>Metazoa</taxon>
        <taxon>Ecdysozoa</taxon>
        <taxon>Arthropoda</taxon>
        <taxon>Hexapoda</taxon>
        <taxon>Insecta</taxon>
        <taxon>Pterygota</taxon>
        <taxon>Neoptera</taxon>
        <taxon>Endopterygota</taxon>
        <taxon>Coleoptera</taxon>
        <taxon>Polyphaga</taxon>
        <taxon>Elateriformia</taxon>
        <taxon>Elateroidea</taxon>
        <taxon>Elateridae</taxon>
        <taxon>Agrypninae</taxon>
        <taxon>Pyrophorini</taxon>
        <taxon>Ignelater</taxon>
    </lineage>
</organism>
<dbReference type="OrthoDB" id="6740409at2759"/>
<reference evidence="1" key="1">
    <citation type="submission" date="2019-08" db="EMBL/GenBank/DDBJ databases">
        <title>The genome of the North American firefly Photinus pyralis.</title>
        <authorList>
            <consortium name="Photinus pyralis genome working group"/>
            <person name="Fallon T.R."/>
            <person name="Sander Lower S.E."/>
            <person name="Weng J.-K."/>
        </authorList>
    </citation>
    <scope>NUCLEOTIDE SEQUENCE</scope>
    <source>
        <strain evidence="1">TRF0915ILg1</strain>
        <tissue evidence="1">Whole body</tissue>
    </source>
</reference>
<comment type="caution">
    <text evidence="1">The sequence shown here is derived from an EMBL/GenBank/DDBJ whole genome shotgun (WGS) entry which is preliminary data.</text>
</comment>
<sequence length="204" mass="23059">MQLNALRWEEDKVSALHVSLCQWTSSQSLLLRCCRDQDVFLAHVPYASTTGVDCRPLIVQGILSLANQLHRIAGTFVTALADQAAVPSSSALKKTIRRKRNQVYATPLDPATLQDLVIPDLYKLYRPHEGVEENLLLHDSGRNDDRTNNHAEAAHRRIQAELAVNHPTIWQLIDELRKVQKGRNTYYEQLVAGKQLPTNYENTA</sequence>
<keyword evidence="2" id="KW-1185">Reference proteome</keyword>
<name>A0A8K0D4K8_IGNLU</name>
<dbReference type="EMBL" id="VTPC01005036">
    <property type="protein sequence ID" value="KAF2896478.1"/>
    <property type="molecule type" value="Genomic_DNA"/>
</dbReference>
<evidence type="ECO:0000313" key="2">
    <source>
        <dbReference type="Proteomes" id="UP000801492"/>
    </source>
</evidence>
<dbReference type="Proteomes" id="UP000801492">
    <property type="component" value="Unassembled WGS sequence"/>
</dbReference>
<accession>A0A8K0D4K8</accession>
<proteinExistence type="predicted"/>
<dbReference type="AlphaFoldDB" id="A0A8K0D4K8"/>